<evidence type="ECO:0000313" key="3">
    <source>
        <dbReference type="EMBL" id="BCS88175.1"/>
    </source>
</evidence>
<dbReference type="InterPro" id="IPR027417">
    <property type="entry name" value="P-loop_NTPase"/>
</dbReference>
<evidence type="ECO:0000259" key="2">
    <source>
        <dbReference type="PROSITE" id="PS51199"/>
    </source>
</evidence>
<protein>
    <recommendedName>
        <fullName evidence="2">SF4 helicase domain-containing protein</fullName>
    </recommendedName>
</protein>
<name>A0ABM7P5G7_9BACT</name>
<dbReference type="Gene3D" id="3.40.50.300">
    <property type="entry name" value="P-loop containing nucleotide triphosphate hydrolases"/>
    <property type="match status" value="1"/>
</dbReference>
<feature type="compositionally biased region" description="Polar residues" evidence="1">
    <location>
        <begin position="250"/>
        <end position="266"/>
    </location>
</feature>
<dbReference type="SUPFAM" id="SSF52540">
    <property type="entry name" value="P-loop containing nucleoside triphosphate hydrolases"/>
    <property type="match status" value="1"/>
</dbReference>
<evidence type="ECO:0000313" key="4">
    <source>
        <dbReference type="Proteomes" id="UP001053296"/>
    </source>
</evidence>
<dbReference type="PANTHER" id="PTHR30153">
    <property type="entry name" value="REPLICATIVE DNA HELICASE DNAB"/>
    <property type="match status" value="1"/>
</dbReference>
<reference evidence="3" key="1">
    <citation type="journal article" date="2022" name="Arch. Microbiol.">
        <title>Pseudodesulfovibrio sediminis sp. nov., a mesophilic and neutrophilic sulfate-reducing bacterium isolated from sediment of a brackish lake.</title>
        <authorList>
            <person name="Takahashi A."/>
            <person name="Kojima H."/>
            <person name="Watanabe M."/>
            <person name="Fukui M."/>
        </authorList>
    </citation>
    <scope>NUCLEOTIDE SEQUENCE</scope>
    <source>
        <strain evidence="3">SF6</strain>
    </source>
</reference>
<dbReference type="Pfam" id="PF03796">
    <property type="entry name" value="DnaB_C"/>
    <property type="match status" value="1"/>
</dbReference>
<dbReference type="PROSITE" id="PS51199">
    <property type="entry name" value="SF4_HELICASE"/>
    <property type="match status" value="1"/>
</dbReference>
<gene>
    <name evidence="3" type="ORF">PSDVSF_14170</name>
</gene>
<accession>A0ABM7P5G7</accession>
<proteinExistence type="predicted"/>
<dbReference type="PANTHER" id="PTHR30153:SF2">
    <property type="entry name" value="REPLICATIVE DNA HELICASE"/>
    <property type="match status" value="1"/>
</dbReference>
<dbReference type="EMBL" id="AP024485">
    <property type="protein sequence ID" value="BCS88175.1"/>
    <property type="molecule type" value="Genomic_DNA"/>
</dbReference>
<organism evidence="3 4">
    <name type="scientific">Pseudodesulfovibrio sediminis</name>
    <dbReference type="NCBI Taxonomy" id="2810563"/>
    <lineage>
        <taxon>Bacteria</taxon>
        <taxon>Pseudomonadati</taxon>
        <taxon>Thermodesulfobacteriota</taxon>
        <taxon>Desulfovibrionia</taxon>
        <taxon>Desulfovibrionales</taxon>
        <taxon>Desulfovibrionaceae</taxon>
    </lineage>
</organism>
<feature type="region of interest" description="Disordered" evidence="1">
    <location>
        <begin position="249"/>
        <end position="271"/>
    </location>
</feature>
<dbReference type="InterPro" id="IPR007694">
    <property type="entry name" value="DNA_helicase_DnaB-like_C"/>
</dbReference>
<feature type="domain" description="SF4 helicase" evidence="2">
    <location>
        <begin position="1"/>
        <end position="240"/>
    </location>
</feature>
<evidence type="ECO:0000256" key="1">
    <source>
        <dbReference type="SAM" id="MobiDB-lite"/>
    </source>
</evidence>
<dbReference type="Proteomes" id="UP001053296">
    <property type="component" value="Chromosome"/>
</dbReference>
<keyword evidence="4" id="KW-1185">Reference proteome</keyword>
<sequence>MLNMAYRQSMQGHNVLFVTLEDSKEACMFKQIALMSDITLNTLQSVRPDSKTDELKGYMPTFKEQLEKMGNFWIVDKSEKEFRVSDLRAVINEIGVENLDAIYVDYIGKIMPSLGMKTATMYEGSKEVAASLRRLAMETAIPMVTAAQINRGGMKKEIDDLDMDSISESVAIVHSADLAIILANHDDTARDYLNERLYKIVKNRIAGKHGFCSSFYWDLGTLKIFDKTEIHEWIDYAKKTGDNRDWLDGNPNQGKTTEIKKQNSPNEGEIDNIITEAKKYA</sequence>